<feature type="binding site" evidence="2">
    <location>
        <position position="91"/>
    </location>
    <ligand>
        <name>substrate</name>
    </ligand>
</feature>
<protein>
    <submittedName>
        <fullName evidence="5">Acetylesterase</fullName>
    </submittedName>
</protein>
<evidence type="ECO:0000313" key="5">
    <source>
        <dbReference type="EMBL" id="RMI04724.1"/>
    </source>
</evidence>
<dbReference type="OrthoDB" id="9770528at2"/>
<feature type="active site" description="Charge relay system" evidence="1">
    <location>
        <position position="300"/>
    </location>
</feature>
<evidence type="ECO:0000259" key="4">
    <source>
        <dbReference type="Pfam" id="PF05448"/>
    </source>
</evidence>
<reference evidence="5 6" key="1">
    <citation type="submission" date="2018-10" db="EMBL/GenBank/DDBJ databases">
        <title>Isolation, diversity and antifungal activity of actinobacteria from wheat.</title>
        <authorList>
            <person name="Han C."/>
        </authorList>
    </citation>
    <scope>NUCLEOTIDE SEQUENCE [LARGE SCALE GENOMIC DNA]</scope>
    <source>
        <strain evidence="5 6">NEAU-YY56</strain>
    </source>
</reference>
<dbReference type="PANTHER" id="PTHR40111:SF1">
    <property type="entry name" value="CEPHALOSPORIN-C DEACETYLASE"/>
    <property type="match status" value="1"/>
</dbReference>
<feature type="active site" description="Nucleophile" evidence="1">
    <location>
        <position position="185"/>
    </location>
</feature>
<keyword evidence="6" id="KW-1185">Reference proteome</keyword>
<evidence type="ECO:0000256" key="1">
    <source>
        <dbReference type="PIRSR" id="PIRSR639069-1"/>
    </source>
</evidence>
<sequence length="320" mass="34067">MYTDLPEPQLWAHTSTLVEPDDLDAFWASTLAESRAHHAPPEVVPVRTPLTTVEVHDVTFRGFGGDPVRAWYRRPVGVDGPLPVVVQYVGYGGGRGEPTENLLWASSGFAHLHVDSRGQGSGWSRGDTPDPWGGGPQVPGVMTRGITDPTTYYYRRLLTDAVRAVDAARELPGVDPTRVAVTGGSQGGAMAIAAGALGIDVGAVAAHVPFLCDVERALGITDAKPFGEVVEYLRTHRGSAEQVLRTLSYVDGVALARRGTAPARFSLGMMDAVVPPSTVVAAHHAWQGPKELRVWRYNAHEGGGPLDELEAVEFVAAALG</sequence>
<dbReference type="GO" id="GO:0005976">
    <property type="term" value="P:polysaccharide metabolic process"/>
    <property type="evidence" value="ECO:0007669"/>
    <property type="project" value="TreeGrafter"/>
</dbReference>
<feature type="domain" description="Acetyl xylan esterase" evidence="4">
    <location>
        <begin position="3"/>
        <end position="315"/>
    </location>
</feature>
<organism evidence="5 6">
    <name type="scientific">Cellulomonas triticagri</name>
    <dbReference type="NCBI Taxonomy" id="2483352"/>
    <lineage>
        <taxon>Bacteria</taxon>
        <taxon>Bacillati</taxon>
        <taxon>Actinomycetota</taxon>
        <taxon>Actinomycetes</taxon>
        <taxon>Micrococcales</taxon>
        <taxon>Cellulomonadaceae</taxon>
        <taxon>Cellulomonas</taxon>
    </lineage>
</organism>
<evidence type="ECO:0000256" key="3">
    <source>
        <dbReference type="SAM" id="MobiDB-lite"/>
    </source>
</evidence>
<evidence type="ECO:0000313" key="6">
    <source>
        <dbReference type="Proteomes" id="UP000269289"/>
    </source>
</evidence>
<dbReference type="InterPro" id="IPR008391">
    <property type="entry name" value="AXE1_dom"/>
</dbReference>
<dbReference type="InterPro" id="IPR039069">
    <property type="entry name" value="CE7"/>
</dbReference>
<dbReference type="RefSeq" id="WP_122150999.1">
    <property type="nucleotide sequence ID" value="NZ_RFFI01000136.1"/>
</dbReference>
<feature type="active site" description="Charge relay system" evidence="1">
    <location>
        <position position="271"/>
    </location>
</feature>
<dbReference type="PANTHER" id="PTHR40111">
    <property type="entry name" value="CEPHALOSPORIN-C DEACETYLASE"/>
    <property type="match status" value="1"/>
</dbReference>
<dbReference type="Gene3D" id="3.40.50.1820">
    <property type="entry name" value="alpha/beta hydrolase"/>
    <property type="match status" value="1"/>
</dbReference>
<dbReference type="Proteomes" id="UP000269289">
    <property type="component" value="Unassembled WGS sequence"/>
</dbReference>
<dbReference type="GO" id="GO:0052689">
    <property type="term" value="F:carboxylic ester hydrolase activity"/>
    <property type="evidence" value="ECO:0007669"/>
    <property type="project" value="TreeGrafter"/>
</dbReference>
<name>A0A3M2IWA7_9CELL</name>
<dbReference type="InterPro" id="IPR029058">
    <property type="entry name" value="AB_hydrolase_fold"/>
</dbReference>
<dbReference type="EMBL" id="RFFI01000136">
    <property type="protein sequence ID" value="RMI04724.1"/>
    <property type="molecule type" value="Genomic_DNA"/>
</dbReference>
<proteinExistence type="predicted"/>
<accession>A0A3M2IWA7</accession>
<evidence type="ECO:0000256" key="2">
    <source>
        <dbReference type="PIRSR" id="PIRSR639069-2"/>
    </source>
</evidence>
<dbReference type="SUPFAM" id="SSF53474">
    <property type="entry name" value="alpha/beta-Hydrolases"/>
    <property type="match status" value="1"/>
</dbReference>
<gene>
    <name evidence="5" type="ORF">EBM89_17905</name>
</gene>
<feature type="region of interest" description="Disordered" evidence="3">
    <location>
        <begin position="117"/>
        <end position="141"/>
    </location>
</feature>
<dbReference type="Pfam" id="PF05448">
    <property type="entry name" value="AXE1"/>
    <property type="match status" value="1"/>
</dbReference>
<comment type="caution">
    <text evidence="5">The sequence shown here is derived from an EMBL/GenBank/DDBJ whole genome shotgun (WGS) entry which is preliminary data.</text>
</comment>
<dbReference type="AlphaFoldDB" id="A0A3M2IWA7"/>